<dbReference type="STRING" id="743718.Isova_1255"/>
<dbReference type="EMBL" id="CP002810">
    <property type="protein sequence ID" value="AEG44024.1"/>
    <property type="molecule type" value="Genomic_DNA"/>
</dbReference>
<organism evidence="2">
    <name type="scientific">Isoptericola variabilis (strain 225)</name>
    <dbReference type="NCBI Taxonomy" id="743718"/>
    <lineage>
        <taxon>Bacteria</taxon>
        <taxon>Bacillati</taxon>
        <taxon>Actinomycetota</taxon>
        <taxon>Actinomycetes</taxon>
        <taxon>Micrococcales</taxon>
        <taxon>Promicromonosporaceae</taxon>
        <taxon>Isoptericola</taxon>
    </lineage>
</organism>
<accession>F6FSF7</accession>
<dbReference type="HOGENOM" id="CLU_1249240_0_0_11"/>
<evidence type="ECO:0000313" key="2">
    <source>
        <dbReference type="Proteomes" id="UP000009236"/>
    </source>
</evidence>
<dbReference type="Proteomes" id="UP000009236">
    <property type="component" value="Chromosome"/>
</dbReference>
<gene>
    <name evidence="1" type="ordered locus">Isova_1255</name>
</gene>
<dbReference type="AlphaFoldDB" id="F6FSF7"/>
<name>F6FSF7_ISOV2</name>
<dbReference type="RefSeq" id="WP_013838416.1">
    <property type="nucleotide sequence ID" value="NC_015588.1"/>
</dbReference>
<protein>
    <submittedName>
        <fullName evidence="1">Uncharacterized protein</fullName>
    </submittedName>
</protein>
<keyword evidence="2" id="KW-1185">Reference proteome</keyword>
<reference evidence="1 2" key="1">
    <citation type="submission" date="2011-05" db="EMBL/GenBank/DDBJ databases">
        <title>Complete sequence of Isoptericola variabilis 225.</title>
        <authorList>
            <consortium name="US DOE Joint Genome Institute"/>
            <person name="Lucas S."/>
            <person name="Han J."/>
            <person name="Lapidus A."/>
            <person name="Cheng J.-F."/>
            <person name="Goodwin L."/>
            <person name="Pitluck S."/>
            <person name="Peters L."/>
            <person name="Mikhailova N."/>
            <person name="Zeytun A."/>
            <person name="Han C."/>
            <person name="Tapia R."/>
            <person name="Land M."/>
            <person name="Hauser L."/>
            <person name="Kyrpides N."/>
            <person name="Ivanova N."/>
            <person name="Pagani I."/>
            <person name="Siebers A."/>
            <person name="Allgaier M."/>
            <person name="Thelen M."/>
            <person name="Hugenholtz P."/>
            <person name="Gladden J."/>
            <person name="Woyke T."/>
        </authorList>
    </citation>
    <scope>NUCLEOTIDE SEQUENCE [LARGE SCALE GENOMIC DNA]</scope>
    <source>
        <strain evidence="2">225</strain>
    </source>
</reference>
<sequence length="221" mass="22028">MPVRAVVLPATPLLVPGAAGSADPAAGVRAVVRAAVHELLDDALDDAVPAGRTGRRLAVLAHRTGAAGSPAAGRPMRPSLAGAGIPARWAPVVGADDEPPETTQVPTSVTLACLGEALAARGSTERLRDVVVHEVPAGLAGSPDDVARVADAVRATAGVVVAGGGPPGGLDAAPDALAPGVAAVLSSLRAPAGTWVPEVRVVRTEHEHLPGEYHVTLLREA</sequence>
<dbReference type="KEGG" id="iva:Isova_1255"/>
<dbReference type="eggNOG" id="ENOG5031ZFQ">
    <property type="taxonomic scope" value="Bacteria"/>
</dbReference>
<proteinExistence type="predicted"/>
<evidence type="ECO:0000313" key="1">
    <source>
        <dbReference type="EMBL" id="AEG44024.1"/>
    </source>
</evidence>